<reference evidence="1" key="1">
    <citation type="submission" date="2020-06" db="EMBL/GenBank/DDBJ databases">
        <authorList>
            <person name="Li T."/>
            <person name="Hu X."/>
            <person name="Zhang T."/>
            <person name="Song X."/>
            <person name="Zhang H."/>
            <person name="Dai N."/>
            <person name="Sheng W."/>
            <person name="Hou X."/>
            <person name="Wei L."/>
        </authorList>
    </citation>
    <scope>NUCLEOTIDE SEQUENCE</scope>
    <source>
        <strain evidence="1">KEN1</strain>
        <tissue evidence="1">Leaf</tissue>
    </source>
</reference>
<dbReference type="AlphaFoldDB" id="A0AAW2VDS0"/>
<dbReference type="EMBL" id="JACGWN010000010">
    <property type="protein sequence ID" value="KAL0427248.1"/>
    <property type="molecule type" value="Genomic_DNA"/>
</dbReference>
<accession>A0AAW2VDS0</accession>
<proteinExistence type="predicted"/>
<gene>
    <name evidence="1" type="ORF">Slati_2899600</name>
</gene>
<organism evidence="1">
    <name type="scientific">Sesamum latifolium</name>
    <dbReference type="NCBI Taxonomy" id="2727402"/>
    <lineage>
        <taxon>Eukaryota</taxon>
        <taxon>Viridiplantae</taxon>
        <taxon>Streptophyta</taxon>
        <taxon>Embryophyta</taxon>
        <taxon>Tracheophyta</taxon>
        <taxon>Spermatophyta</taxon>
        <taxon>Magnoliopsida</taxon>
        <taxon>eudicotyledons</taxon>
        <taxon>Gunneridae</taxon>
        <taxon>Pentapetalae</taxon>
        <taxon>asterids</taxon>
        <taxon>lamiids</taxon>
        <taxon>Lamiales</taxon>
        <taxon>Pedaliaceae</taxon>
        <taxon>Sesamum</taxon>
    </lineage>
</organism>
<protein>
    <submittedName>
        <fullName evidence="1">Uncharacterized protein</fullName>
    </submittedName>
</protein>
<name>A0AAW2VDS0_9LAMI</name>
<sequence length="88" mass="9591">MGKRPRNDFILWWTASPHIKEGLIRTVLQSPIGNSLCSRAVRAPACRPASPSRPHVLHKSQPTVLSKERPVTPGLIVSLGLVSASFLT</sequence>
<comment type="caution">
    <text evidence="1">The sequence shown here is derived from an EMBL/GenBank/DDBJ whole genome shotgun (WGS) entry which is preliminary data.</text>
</comment>
<evidence type="ECO:0000313" key="1">
    <source>
        <dbReference type="EMBL" id="KAL0427248.1"/>
    </source>
</evidence>
<reference evidence="1" key="2">
    <citation type="journal article" date="2024" name="Plant">
        <title>Genomic evolution and insights into agronomic trait innovations of Sesamum species.</title>
        <authorList>
            <person name="Miao H."/>
            <person name="Wang L."/>
            <person name="Qu L."/>
            <person name="Liu H."/>
            <person name="Sun Y."/>
            <person name="Le M."/>
            <person name="Wang Q."/>
            <person name="Wei S."/>
            <person name="Zheng Y."/>
            <person name="Lin W."/>
            <person name="Duan Y."/>
            <person name="Cao H."/>
            <person name="Xiong S."/>
            <person name="Wang X."/>
            <person name="Wei L."/>
            <person name="Li C."/>
            <person name="Ma Q."/>
            <person name="Ju M."/>
            <person name="Zhao R."/>
            <person name="Li G."/>
            <person name="Mu C."/>
            <person name="Tian Q."/>
            <person name="Mei H."/>
            <person name="Zhang T."/>
            <person name="Gao T."/>
            <person name="Zhang H."/>
        </authorList>
    </citation>
    <scope>NUCLEOTIDE SEQUENCE</scope>
    <source>
        <strain evidence="1">KEN1</strain>
    </source>
</reference>